<keyword evidence="1" id="KW-0472">Membrane</keyword>
<accession>A0A5J5IBM8</accession>
<evidence type="ECO:0000313" key="3">
    <source>
        <dbReference type="Proteomes" id="UP000326903"/>
    </source>
</evidence>
<organism evidence="2 3">
    <name type="scientific">Ginsengibacter hankyongi</name>
    <dbReference type="NCBI Taxonomy" id="2607284"/>
    <lineage>
        <taxon>Bacteria</taxon>
        <taxon>Pseudomonadati</taxon>
        <taxon>Bacteroidota</taxon>
        <taxon>Chitinophagia</taxon>
        <taxon>Chitinophagales</taxon>
        <taxon>Chitinophagaceae</taxon>
        <taxon>Ginsengibacter</taxon>
    </lineage>
</organism>
<dbReference type="RefSeq" id="WP_150417054.1">
    <property type="nucleotide sequence ID" value="NZ_VYQF01000014.1"/>
</dbReference>
<dbReference type="EMBL" id="VYQF01000014">
    <property type="protein sequence ID" value="KAA9034507.1"/>
    <property type="molecule type" value="Genomic_DNA"/>
</dbReference>
<evidence type="ECO:0000313" key="2">
    <source>
        <dbReference type="EMBL" id="KAA9034507.1"/>
    </source>
</evidence>
<keyword evidence="3" id="KW-1185">Reference proteome</keyword>
<dbReference type="Proteomes" id="UP000326903">
    <property type="component" value="Unassembled WGS sequence"/>
</dbReference>
<comment type="caution">
    <text evidence="2">The sequence shown here is derived from an EMBL/GenBank/DDBJ whole genome shotgun (WGS) entry which is preliminary data.</text>
</comment>
<reference evidence="2 3" key="1">
    <citation type="submission" date="2019-09" db="EMBL/GenBank/DDBJ databases">
        <title>Draft genome sequence of Ginsengibacter sp. BR5-29.</title>
        <authorList>
            <person name="Im W.-T."/>
        </authorList>
    </citation>
    <scope>NUCLEOTIDE SEQUENCE [LARGE SCALE GENOMIC DNA]</scope>
    <source>
        <strain evidence="2 3">BR5-29</strain>
    </source>
</reference>
<evidence type="ECO:0000256" key="1">
    <source>
        <dbReference type="SAM" id="Phobius"/>
    </source>
</evidence>
<proteinExistence type="predicted"/>
<keyword evidence="1" id="KW-0812">Transmembrane</keyword>
<protein>
    <recommendedName>
        <fullName evidence="4">DUF3185 family protein</fullName>
    </recommendedName>
</protein>
<keyword evidence="1" id="KW-1133">Transmembrane helix</keyword>
<evidence type="ECO:0008006" key="4">
    <source>
        <dbReference type="Google" id="ProtNLM"/>
    </source>
</evidence>
<sequence length="69" mass="7442">MKTAGWVLIALGIIMIIVRGFSVPVKKNIVDAGPIQINKTENKWIGWPTYAGGLIAVIGVVLVVADRKK</sequence>
<feature type="transmembrane region" description="Helical" evidence="1">
    <location>
        <begin position="44"/>
        <end position="65"/>
    </location>
</feature>
<dbReference type="AlphaFoldDB" id="A0A5J5IBM8"/>
<gene>
    <name evidence="2" type="ORF">FW778_21975</name>
</gene>
<name>A0A5J5IBM8_9BACT</name>